<reference evidence="3 4" key="1">
    <citation type="submission" date="2018-06" db="EMBL/GenBank/DDBJ databases">
        <title>Genome sequencing of Oceanotoga sp. sy52.</title>
        <authorList>
            <person name="Mori K."/>
        </authorList>
    </citation>
    <scope>NUCLEOTIDE SEQUENCE [LARGE SCALE GENOMIC DNA]</scope>
    <source>
        <strain evidence="4">sy52</strain>
    </source>
</reference>
<dbReference type="PANTHER" id="PTHR43542">
    <property type="entry name" value="METHYLTRANSFERASE"/>
    <property type="match status" value="1"/>
</dbReference>
<dbReference type="InterPro" id="IPR002052">
    <property type="entry name" value="DNA_methylase_N6_adenine_CS"/>
</dbReference>
<dbReference type="NCBIfam" id="TIGR00095">
    <property type="entry name" value="16S rRNA (guanine(966)-N(2))-methyltransferase RsmD"/>
    <property type="match status" value="1"/>
</dbReference>
<dbReference type="RefSeq" id="WP_190614815.1">
    <property type="nucleotide sequence ID" value="NZ_AP018712.1"/>
</dbReference>
<dbReference type="AlphaFoldDB" id="A0A7G1G6X9"/>
<keyword evidence="2 3" id="KW-0808">Transferase</keyword>
<evidence type="ECO:0000313" key="4">
    <source>
        <dbReference type="Proteomes" id="UP000516361"/>
    </source>
</evidence>
<proteinExistence type="predicted"/>
<protein>
    <submittedName>
        <fullName evidence="3">DNA methyltransferase</fullName>
    </submittedName>
</protein>
<evidence type="ECO:0000313" key="3">
    <source>
        <dbReference type="EMBL" id="BBE31955.1"/>
    </source>
</evidence>
<dbReference type="GO" id="GO:0031167">
    <property type="term" value="P:rRNA methylation"/>
    <property type="evidence" value="ECO:0007669"/>
    <property type="project" value="InterPro"/>
</dbReference>
<dbReference type="SUPFAM" id="SSF53335">
    <property type="entry name" value="S-adenosyl-L-methionine-dependent methyltransferases"/>
    <property type="match status" value="1"/>
</dbReference>
<sequence>MALKIETGTMRGQTYETVNDKRTRYTPGKLKQILMNIFDFQEVNLLEVFGGSGGFSFEAISNGASSSTIIEVNSKTVSSIIKNLNKLKISNKVQVIKNDFRKAIPKLKNSEKKFNIVFADPPFNLGFCNDFLEILDKNHEIIISGGYIILERSKRENYNLNLKNFVLDESRNYGEITLDIFKKIK</sequence>
<gene>
    <name evidence="3" type="ORF">OSSY52_20960</name>
</gene>
<keyword evidence="1 3" id="KW-0489">Methyltransferase</keyword>
<dbReference type="EMBL" id="AP018712">
    <property type="protein sequence ID" value="BBE31955.1"/>
    <property type="molecule type" value="Genomic_DNA"/>
</dbReference>
<organism evidence="3 4">
    <name type="scientific">Tepiditoga spiralis</name>
    <dbReference type="NCBI Taxonomy" id="2108365"/>
    <lineage>
        <taxon>Bacteria</taxon>
        <taxon>Thermotogati</taxon>
        <taxon>Thermotogota</taxon>
        <taxon>Thermotogae</taxon>
        <taxon>Petrotogales</taxon>
        <taxon>Petrotogaceae</taxon>
        <taxon>Tepiditoga</taxon>
    </lineage>
</organism>
<name>A0A7G1G6X9_9BACT</name>
<dbReference type="Proteomes" id="UP000516361">
    <property type="component" value="Chromosome"/>
</dbReference>
<dbReference type="PROSITE" id="PS00092">
    <property type="entry name" value="N6_MTASE"/>
    <property type="match status" value="1"/>
</dbReference>
<dbReference type="PANTHER" id="PTHR43542:SF1">
    <property type="entry name" value="METHYLTRANSFERASE"/>
    <property type="match status" value="1"/>
</dbReference>
<evidence type="ECO:0000256" key="2">
    <source>
        <dbReference type="ARBA" id="ARBA00022679"/>
    </source>
</evidence>
<dbReference type="KEGG" id="ocy:OSSY52_20960"/>
<dbReference type="GO" id="GO:0003676">
    <property type="term" value="F:nucleic acid binding"/>
    <property type="evidence" value="ECO:0007669"/>
    <property type="project" value="InterPro"/>
</dbReference>
<dbReference type="InterPro" id="IPR004398">
    <property type="entry name" value="RNA_MeTrfase_RsmD"/>
</dbReference>
<keyword evidence="4" id="KW-1185">Reference proteome</keyword>
<dbReference type="Gene3D" id="3.40.50.150">
    <property type="entry name" value="Vaccinia Virus protein VP39"/>
    <property type="match status" value="1"/>
</dbReference>
<accession>A0A7G1G6X9</accession>
<evidence type="ECO:0000256" key="1">
    <source>
        <dbReference type="ARBA" id="ARBA00022603"/>
    </source>
</evidence>
<dbReference type="PIRSF" id="PIRSF004553">
    <property type="entry name" value="CHP00095"/>
    <property type="match status" value="1"/>
</dbReference>
<dbReference type="CDD" id="cd02440">
    <property type="entry name" value="AdoMet_MTases"/>
    <property type="match status" value="1"/>
</dbReference>
<dbReference type="FunCoup" id="A0A7G1G6X9">
    <property type="interactions" value="451"/>
</dbReference>
<dbReference type="InterPro" id="IPR029063">
    <property type="entry name" value="SAM-dependent_MTases_sf"/>
</dbReference>
<dbReference type="Pfam" id="PF03602">
    <property type="entry name" value="Cons_hypoth95"/>
    <property type="match status" value="1"/>
</dbReference>
<dbReference type="InParanoid" id="A0A7G1G6X9"/>
<dbReference type="GO" id="GO:0008168">
    <property type="term" value="F:methyltransferase activity"/>
    <property type="evidence" value="ECO:0007669"/>
    <property type="project" value="UniProtKB-KW"/>
</dbReference>